<dbReference type="PANTHER" id="PTHR43245:SF55">
    <property type="entry name" value="NAD(P)-BINDING DOMAIN-CONTAINING PROTEIN"/>
    <property type="match status" value="1"/>
</dbReference>
<keyword evidence="3" id="KW-1185">Reference proteome</keyword>
<reference evidence="2 3" key="1">
    <citation type="journal article" date="2019" name="Int. J. Syst. Evol. Microbiol.">
        <title>The Global Catalogue of Microorganisms (GCM) 10K type strain sequencing project: providing services to taxonomists for standard genome sequencing and annotation.</title>
        <authorList>
            <consortium name="The Broad Institute Genomics Platform"/>
            <consortium name="The Broad Institute Genome Sequencing Center for Infectious Disease"/>
            <person name="Wu L."/>
            <person name="Ma J."/>
        </authorList>
    </citation>
    <scope>NUCLEOTIDE SEQUENCE [LARGE SCALE GENOMIC DNA]</scope>
    <source>
        <strain evidence="2 3">JCM 13518</strain>
    </source>
</reference>
<sequence>MRVMVTGGLGVNGAWLARDLIGGGHEVSVIETRDDTSLLPDVADQVEVVLGDITDTDGLSTAVQKLAPDVIVHLAAFVDCERSPQVAVDVNVKGTANVAAAAAAAGVRRVVYTSSKAVYAPATGHLGHPTYTPIGEDEHLGPTGMYGITKKAGEDVLAWYGRNTDVECVSLRFGTIFGPGRLQRHAGPINTYSSLIEIPASGQPFTLERGGEEGDDLVYLLDVADAISTVVLAPDPLRHTAYNIAAGRVTTLNQIGDAVRAAVPDADLTIGQGLNPMEQPDPYYIALDGSRIADELGWRPRFDIPSAVDHFVGLVRERTA</sequence>
<protein>
    <submittedName>
        <fullName evidence="2">UDP-glucose 4-epimerase</fullName>
    </submittedName>
</protein>
<evidence type="ECO:0000259" key="1">
    <source>
        <dbReference type="Pfam" id="PF01370"/>
    </source>
</evidence>
<dbReference type="PANTHER" id="PTHR43245">
    <property type="entry name" value="BIFUNCTIONAL POLYMYXIN RESISTANCE PROTEIN ARNA"/>
    <property type="match status" value="1"/>
</dbReference>
<dbReference type="Pfam" id="PF01370">
    <property type="entry name" value="Epimerase"/>
    <property type="match status" value="1"/>
</dbReference>
<evidence type="ECO:0000313" key="2">
    <source>
        <dbReference type="EMBL" id="GAA1734251.1"/>
    </source>
</evidence>
<name>A0ABN2JP22_9ACTN</name>
<dbReference type="SUPFAM" id="SSF51735">
    <property type="entry name" value="NAD(P)-binding Rossmann-fold domains"/>
    <property type="match status" value="1"/>
</dbReference>
<dbReference type="Gene3D" id="3.40.50.720">
    <property type="entry name" value="NAD(P)-binding Rossmann-like Domain"/>
    <property type="match status" value="1"/>
</dbReference>
<accession>A0ABN2JP22</accession>
<evidence type="ECO:0000313" key="3">
    <source>
        <dbReference type="Proteomes" id="UP001501057"/>
    </source>
</evidence>
<dbReference type="InterPro" id="IPR001509">
    <property type="entry name" value="Epimerase_deHydtase"/>
</dbReference>
<proteinExistence type="predicted"/>
<dbReference type="InterPro" id="IPR036291">
    <property type="entry name" value="NAD(P)-bd_dom_sf"/>
</dbReference>
<comment type="caution">
    <text evidence="2">The sequence shown here is derived from an EMBL/GenBank/DDBJ whole genome shotgun (WGS) entry which is preliminary data.</text>
</comment>
<dbReference type="RefSeq" id="WP_344199092.1">
    <property type="nucleotide sequence ID" value="NZ_BAAAME010000002.1"/>
</dbReference>
<organism evidence="2 3">
    <name type="scientific">Aeromicrobium alkaliterrae</name>
    <dbReference type="NCBI Taxonomy" id="302168"/>
    <lineage>
        <taxon>Bacteria</taxon>
        <taxon>Bacillati</taxon>
        <taxon>Actinomycetota</taxon>
        <taxon>Actinomycetes</taxon>
        <taxon>Propionibacteriales</taxon>
        <taxon>Nocardioidaceae</taxon>
        <taxon>Aeromicrobium</taxon>
    </lineage>
</organism>
<dbReference type="Proteomes" id="UP001501057">
    <property type="component" value="Unassembled WGS sequence"/>
</dbReference>
<dbReference type="EMBL" id="BAAAME010000002">
    <property type="protein sequence ID" value="GAA1734251.1"/>
    <property type="molecule type" value="Genomic_DNA"/>
</dbReference>
<gene>
    <name evidence="2" type="primary">galE1</name>
    <name evidence="2" type="ORF">GCM10009710_13600</name>
</gene>
<feature type="domain" description="NAD-dependent epimerase/dehydratase" evidence="1">
    <location>
        <begin position="3"/>
        <end position="245"/>
    </location>
</feature>
<dbReference type="InterPro" id="IPR050177">
    <property type="entry name" value="Lipid_A_modif_metabolic_enz"/>
</dbReference>